<evidence type="ECO:0000313" key="2">
    <source>
        <dbReference type="Proteomes" id="UP000769528"/>
    </source>
</evidence>
<sequence length="136" mass="15681">MSKYFWRSSHWRITNGYKKSINDRNTLKMSSREAILEALSIARAAGKLAVNHVEIRNRQLCDFYRSSILTKTLRLHDEMWEELHEKSQIMRGKEIQTIASTTSSMTSLNGTLSKIGKRSYSTKAQKTLVKNENIVS</sequence>
<reference evidence="1" key="2">
    <citation type="submission" date="2021-01" db="EMBL/GenBank/DDBJ databases">
        <authorList>
            <person name="Schikora-Tamarit M.A."/>
        </authorList>
    </citation>
    <scope>NUCLEOTIDE SEQUENCE</scope>
    <source>
        <strain evidence="1">CBS6341</strain>
    </source>
</reference>
<protein>
    <submittedName>
        <fullName evidence="1">Uncharacterized protein</fullName>
    </submittedName>
</protein>
<dbReference type="Proteomes" id="UP000769528">
    <property type="component" value="Unassembled WGS sequence"/>
</dbReference>
<reference evidence="1" key="1">
    <citation type="journal article" date="2021" name="Open Biol.">
        <title>Shared evolutionary footprints suggest mitochondrial oxidative damage underlies multiple complex I losses in fungi.</title>
        <authorList>
            <person name="Schikora-Tamarit M.A."/>
            <person name="Marcet-Houben M."/>
            <person name="Nosek J."/>
            <person name="Gabaldon T."/>
        </authorList>
    </citation>
    <scope>NUCLEOTIDE SEQUENCE</scope>
    <source>
        <strain evidence="1">CBS6341</strain>
    </source>
</reference>
<dbReference type="AlphaFoldDB" id="A0A9P8PI24"/>
<organism evidence="1 2">
    <name type="scientific">Wickerhamomyces mucosus</name>
    <dbReference type="NCBI Taxonomy" id="1378264"/>
    <lineage>
        <taxon>Eukaryota</taxon>
        <taxon>Fungi</taxon>
        <taxon>Dikarya</taxon>
        <taxon>Ascomycota</taxon>
        <taxon>Saccharomycotina</taxon>
        <taxon>Saccharomycetes</taxon>
        <taxon>Phaffomycetales</taxon>
        <taxon>Wickerhamomycetaceae</taxon>
        <taxon>Wickerhamomyces</taxon>
    </lineage>
</organism>
<accession>A0A9P8PI24</accession>
<name>A0A9P8PI24_9ASCO</name>
<keyword evidence="2" id="KW-1185">Reference proteome</keyword>
<evidence type="ECO:0000313" key="1">
    <source>
        <dbReference type="EMBL" id="KAH3672030.1"/>
    </source>
</evidence>
<dbReference type="EMBL" id="JAEUBF010001246">
    <property type="protein sequence ID" value="KAH3672030.1"/>
    <property type="molecule type" value="Genomic_DNA"/>
</dbReference>
<comment type="caution">
    <text evidence="1">The sequence shown here is derived from an EMBL/GenBank/DDBJ whole genome shotgun (WGS) entry which is preliminary data.</text>
</comment>
<gene>
    <name evidence="1" type="ORF">WICMUC_004477</name>
</gene>
<dbReference type="OrthoDB" id="10542223at2759"/>
<proteinExistence type="predicted"/>